<evidence type="ECO:0000256" key="11">
    <source>
        <dbReference type="SAM" id="MobiDB-lite"/>
    </source>
</evidence>
<dbReference type="InterPro" id="IPR036206">
    <property type="entry name" value="ThiamineP_synth_sf"/>
</dbReference>
<name>A0A383VQM6_TETOB</name>
<dbReference type="GO" id="GO:0004789">
    <property type="term" value="F:thiamine-phosphate diphosphorylase activity"/>
    <property type="evidence" value="ECO:0007669"/>
    <property type="project" value="UniProtKB-EC"/>
</dbReference>
<dbReference type="UniPathway" id="UPA00060">
    <property type="reaction ID" value="UER00141"/>
</dbReference>
<evidence type="ECO:0000256" key="10">
    <source>
        <dbReference type="ARBA" id="ARBA00047883"/>
    </source>
</evidence>
<dbReference type="Pfam" id="PF02581">
    <property type="entry name" value="TMP-TENI"/>
    <property type="match status" value="1"/>
</dbReference>
<evidence type="ECO:0000256" key="4">
    <source>
        <dbReference type="ARBA" id="ARBA00022679"/>
    </source>
</evidence>
<evidence type="ECO:0000256" key="7">
    <source>
        <dbReference type="ARBA" id="ARBA00022977"/>
    </source>
</evidence>
<dbReference type="AlphaFoldDB" id="A0A383VQM6"/>
<proteinExistence type="inferred from homology"/>
<protein>
    <recommendedName>
        <fullName evidence="3">thiamine phosphate synthase</fullName>
        <ecNumber evidence="3">2.5.1.3</ecNumber>
    </recommendedName>
</protein>
<keyword evidence="14" id="KW-1185">Reference proteome</keyword>
<feature type="region of interest" description="Disordered" evidence="11">
    <location>
        <begin position="1"/>
        <end position="25"/>
    </location>
</feature>
<dbReference type="GO" id="GO:0046872">
    <property type="term" value="F:metal ion binding"/>
    <property type="evidence" value="ECO:0007669"/>
    <property type="project" value="UniProtKB-KW"/>
</dbReference>
<evidence type="ECO:0000256" key="1">
    <source>
        <dbReference type="ARBA" id="ARBA00001946"/>
    </source>
</evidence>
<dbReference type="PANTHER" id="PTHR20857:SF15">
    <property type="entry name" value="THIAMINE-PHOSPHATE SYNTHASE"/>
    <property type="match status" value="1"/>
</dbReference>
<dbReference type="STRING" id="3088.A0A383VQM6"/>
<keyword evidence="7" id="KW-0784">Thiamine biosynthesis</keyword>
<evidence type="ECO:0000259" key="12">
    <source>
        <dbReference type="Pfam" id="PF02581"/>
    </source>
</evidence>
<dbReference type="InterPro" id="IPR013785">
    <property type="entry name" value="Aldolase_TIM"/>
</dbReference>
<keyword evidence="6" id="KW-0460">Magnesium</keyword>
<dbReference type="EMBL" id="FNXT01000770">
    <property type="protein sequence ID" value="SZX67149.1"/>
    <property type="molecule type" value="Genomic_DNA"/>
</dbReference>
<dbReference type="EC" id="2.5.1.3" evidence="3"/>
<keyword evidence="4" id="KW-0808">Transferase</keyword>
<dbReference type="NCBIfam" id="TIGR00693">
    <property type="entry name" value="thiE"/>
    <property type="match status" value="1"/>
</dbReference>
<evidence type="ECO:0000256" key="5">
    <source>
        <dbReference type="ARBA" id="ARBA00022723"/>
    </source>
</evidence>
<evidence type="ECO:0000256" key="2">
    <source>
        <dbReference type="ARBA" id="ARBA00005165"/>
    </source>
</evidence>
<comment type="pathway">
    <text evidence="2">Cofactor biosynthesis; thiamine diphosphate biosynthesis; thiamine phosphate from 4-amino-2-methyl-5-diphosphomethylpyrimidine and 4-methyl-5-(2-phosphoethyl)-thiazole: step 1/1.</text>
</comment>
<evidence type="ECO:0000256" key="8">
    <source>
        <dbReference type="ARBA" id="ARBA00047334"/>
    </source>
</evidence>
<keyword evidence="5" id="KW-0479">Metal-binding</keyword>
<dbReference type="InterPro" id="IPR022998">
    <property type="entry name" value="ThiamineP_synth_TenI"/>
</dbReference>
<gene>
    <name evidence="13" type="ORF">BQ4739_LOCUS7570</name>
</gene>
<accession>A0A383VQM6</accession>
<dbReference type="CDD" id="cd00564">
    <property type="entry name" value="TMP_TenI"/>
    <property type="match status" value="1"/>
</dbReference>
<comment type="catalytic activity">
    <reaction evidence="8">
        <text>4-methyl-5-(2-phosphooxyethyl)-thiazole + 4-amino-2-methyl-5-(diphosphooxymethyl)pyrimidine + H(+) = thiamine phosphate + diphosphate</text>
        <dbReference type="Rhea" id="RHEA:22328"/>
        <dbReference type="ChEBI" id="CHEBI:15378"/>
        <dbReference type="ChEBI" id="CHEBI:33019"/>
        <dbReference type="ChEBI" id="CHEBI:37575"/>
        <dbReference type="ChEBI" id="CHEBI:57841"/>
        <dbReference type="ChEBI" id="CHEBI:58296"/>
        <dbReference type="EC" id="2.5.1.3"/>
    </reaction>
</comment>
<comment type="catalytic activity">
    <reaction evidence="10">
        <text>2-[(2R,5Z)-2-carboxy-4-methylthiazol-5(2H)-ylidene]ethyl phosphate + 4-amino-2-methyl-5-(diphosphooxymethyl)pyrimidine + 2 H(+) = thiamine phosphate + CO2 + diphosphate</text>
        <dbReference type="Rhea" id="RHEA:47844"/>
        <dbReference type="ChEBI" id="CHEBI:15378"/>
        <dbReference type="ChEBI" id="CHEBI:16526"/>
        <dbReference type="ChEBI" id="CHEBI:33019"/>
        <dbReference type="ChEBI" id="CHEBI:37575"/>
        <dbReference type="ChEBI" id="CHEBI:57841"/>
        <dbReference type="ChEBI" id="CHEBI:62899"/>
        <dbReference type="EC" id="2.5.1.3"/>
    </reaction>
</comment>
<dbReference type="InterPro" id="IPR034291">
    <property type="entry name" value="TMP_synthase"/>
</dbReference>
<evidence type="ECO:0000313" key="14">
    <source>
        <dbReference type="Proteomes" id="UP000256970"/>
    </source>
</evidence>
<feature type="domain" description="Thiamine phosphate synthase/TenI" evidence="12">
    <location>
        <begin position="68"/>
        <end position="196"/>
    </location>
</feature>
<dbReference type="GO" id="GO:0009229">
    <property type="term" value="P:thiamine diphosphate biosynthetic process"/>
    <property type="evidence" value="ECO:0007669"/>
    <property type="project" value="UniProtKB-UniPathway"/>
</dbReference>
<dbReference type="GO" id="GO:0009228">
    <property type="term" value="P:thiamine biosynthetic process"/>
    <property type="evidence" value="ECO:0007669"/>
    <property type="project" value="UniProtKB-KW"/>
</dbReference>
<dbReference type="PANTHER" id="PTHR20857">
    <property type="entry name" value="THIAMINE-PHOSPHATE PYROPHOSPHORYLASE"/>
    <property type="match status" value="1"/>
</dbReference>
<organism evidence="13 14">
    <name type="scientific">Tetradesmus obliquus</name>
    <name type="common">Green alga</name>
    <name type="synonym">Acutodesmus obliquus</name>
    <dbReference type="NCBI Taxonomy" id="3088"/>
    <lineage>
        <taxon>Eukaryota</taxon>
        <taxon>Viridiplantae</taxon>
        <taxon>Chlorophyta</taxon>
        <taxon>core chlorophytes</taxon>
        <taxon>Chlorophyceae</taxon>
        <taxon>CS clade</taxon>
        <taxon>Sphaeropleales</taxon>
        <taxon>Scenedesmaceae</taxon>
        <taxon>Tetradesmus</taxon>
    </lineage>
</organism>
<dbReference type="Gene3D" id="3.20.20.70">
    <property type="entry name" value="Aldolase class I"/>
    <property type="match status" value="2"/>
</dbReference>
<comment type="cofactor">
    <cofactor evidence="1">
        <name>Mg(2+)</name>
        <dbReference type="ChEBI" id="CHEBI:18420"/>
    </cofactor>
</comment>
<comment type="catalytic activity">
    <reaction evidence="9">
        <text>2-(2-carboxy-4-methylthiazol-5-yl)ethyl phosphate + 4-amino-2-methyl-5-(diphosphooxymethyl)pyrimidine + 2 H(+) = thiamine phosphate + CO2 + diphosphate</text>
        <dbReference type="Rhea" id="RHEA:47848"/>
        <dbReference type="ChEBI" id="CHEBI:15378"/>
        <dbReference type="ChEBI" id="CHEBI:16526"/>
        <dbReference type="ChEBI" id="CHEBI:33019"/>
        <dbReference type="ChEBI" id="CHEBI:37575"/>
        <dbReference type="ChEBI" id="CHEBI:57841"/>
        <dbReference type="ChEBI" id="CHEBI:62890"/>
        <dbReference type="EC" id="2.5.1.3"/>
    </reaction>
</comment>
<evidence type="ECO:0000256" key="3">
    <source>
        <dbReference type="ARBA" id="ARBA00012830"/>
    </source>
</evidence>
<evidence type="ECO:0000256" key="6">
    <source>
        <dbReference type="ARBA" id="ARBA00022842"/>
    </source>
</evidence>
<sequence length="235" mass="23691">MRLRAAKAAVSSKQPSPAAPPRQVPQLQMSGLKDMLQQLGLCRPRGIPVIINDRVDVAIAAGADGVHLCRPRGIPVIINDRVDVAIAAGADGVHVGQSDIPARLVRQMIGPDKILGVSVKTPAEAAKAQADGADYIGVGAVFPTGTKASSVIGLSGVAEVCRSASLPAVAIGGVGAHNAKETIAAGVEGLAVVSAVFAAPDVAAATRELRQAVDAAVDAHAEQQQQVEPVAAVVA</sequence>
<dbReference type="SUPFAM" id="SSF51391">
    <property type="entry name" value="Thiamin phosphate synthase"/>
    <property type="match status" value="2"/>
</dbReference>
<reference evidence="13 14" key="1">
    <citation type="submission" date="2016-10" db="EMBL/GenBank/DDBJ databases">
        <authorList>
            <person name="Cai Z."/>
        </authorList>
    </citation>
    <scope>NUCLEOTIDE SEQUENCE [LARGE SCALE GENOMIC DNA]</scope>
</reference>
<dbReference type="Proteomes" id="UP000256970">
    <property type="component" value="Unassembled WGS sequence"/>
</dbReference>
<dbReference type="GO" id="GO:0005737">
    <property type="term" value="C:cytoplasm"/>
    <property type="evidence" value="ECO:0007669"/>
    <property type="project" value="TreeGrafter"/>
</dbReference>
<evidence type="ECO:0000313" key="13">
    <source>
        <dbReference type="EMBL" id="SZX67149.1"/>
    </source>
</evidence>
<evidence type="ECO:0000256" key="9">
    <source>
        <dbReference type="ARBA" id="ARBA00047851"/>
    </source>
</evidence>
<dbReference type="HAMAP" id="MF_00097">
    <property type="entry name" value="TMP_synthase"/>
    <property type="match status" value="1"/>
</dbReference>